<organism evidence="2 3">
    <name type="scientific">Heligmosomoides polygyrus</name>
    <name type="common">Parasitic roundworm</name>
    <dbReference type="NCBI Taxonomy" id="6339"/>
    <lineage>
        <taxon>Eukaryota</taxon>
        <taxon>Metazoa</taxon>
        <taxon>Ecdysozoa</taxon>
        <taxon>Nematoda</taxon>
        <taxon>Chromadorea</taxon>
        <taxon>Rhabditida</taxon>
        <taxon>Rhabditina</taxon>
        <taxon>Rhabditomorpha</taxon>
        <taxon>Strongyloidea</taxon>
        <taxon>Heligmosomidae</taxon>
        <taxon>Heligmosomoides</taxon>
    </lineage>
</organism>
<evidence type="ECO:0000313" key="2">
    <source>
        <dbReference type="Proteomes" id="UP000050761"/>
    </source>
</evidence>
<reference evidence="1 2" key="1">
    <citation type="submission" date="2018-11" db="EMBL/GenBank/DDBJ databases">
        <authorList>
            <consortium name="Pathogen Informatics"/>
        </authorList>
    </citation>
    <scope>NUCLEOTIDE SEQUENCE [LARGE SCALE GENOMIC DNA]</scope>
</reference>
<gene>
    <name evidence="1" type="ORF">HPBE_LOCUS13607</name>
</gene>
<evidence type="ECO:0000313" key="3">
    <source>
        <dbReference type="WBParaSite" id="HPBE_0001360601-mRNA-1"/>
    </source>
</evidence>
<name>A0A183FYA1_HELPZ</name>
<proteinExistence type="predicted"/>
<dbReference type="Proteomes" id="UP000050761">
    <property type="component" value="Unassembled WGS sequence"/>
</dbReference>
<dbReference type="AlphaFoldDB" id="A0A183FYA1"/>
<dbReference type="EMBL" id="UZAH01027996">
    <property type="protein sequence ID" value="VDO96811.1"/>
    <property type="molecule type" value="Genomic_DNA"/>
</dbReference>
<sequence>MEGRYQIMKNKFMRKIGQLNSRFASVEVPNRCSPDADGRIEFHSFFSVHGHNQQQLMMKFHVRPIVRERIRKTGRYQTTTLRWFGRWLVGRLVDWLSAAAADASRANADELQQRLLLQRKQVVWNGDTTLLDTHSVHRSQY</sequence>
<accession>A0A183FYA1</accession>
<evidence type="ECO:0000313" key="1">
    <source>
        <dbReference type="EMBL" id="VDO96811.1"/>
    </source>
</evidence>
<dbReference type="WBParaSite" id="HPBE_0001360601-mRNA-1">
    <property type="protein sequence ID" value="HPBE_0001360601-mRNA-1"/>
    <property type="gene ID" value="HPBE_0001360601"/>
</dbReference>
<keyword evidence="2" id="KW-1185">Reference proteome</keyword>
<accession>A0A3P7Z8Z3</accession>
<reference evidence="3" key="2">
    <citation type="submission" date="2019-09" db="UniProtKB">
        <authorList>
            <consortium name="WormBaseParasite"/>
        </authorList>
    </citation>
    <scope>IDENTIFICATION</scope>
</reference>
<protein>
    <submittedName>
        <fullName evidence="1 3">Uncharacterized protein</fullName>
    </submittedName>
</protein>